<dbReference type="STRING" id="768679.TTX_0416"/>
<proteinExistence type="predicted"/>
<protein>
    <submittedName>
        <fullName evidence="2">Transcriptional regulator, MarR family</fullName>
    </submittedName>
</protein>
<dbReference type="EMBL" id="FN869859">
    <property type="protein sequence ID" value="CCC81087.1"/>
    <property type="molecule type" value="Genomic_DNA"/>
</dbReference>
<dbReference type="PATRIC" id="fig|768679.9.peg.433"/>
<dbReference type="Pfam" id="PF01978">
    <property type="entry name" value="TrmB"/>
    <property type="match status" value="1"/>
</dbReference>
<organism evidence="2 3">
    <name type="scientific">Thermoproteus tenax (strain ATCC 35583 / DSM 2078 / JCM 9277 / NBRC 100435 / Kra 1)</name>
    <dbReference type="NCBI Taxonomy" id="768679"/>
    <lineage>
        <taxon>Archaea</taxon>
        <taxon>Thermoproteota</taxon>
        <taxon>Thermoprotei</taxon>
        <taxon>Thermoproteales</taxon>
        <taxon>Thermoproteaceae</taxon>
        <taxon>Thermoproteus</taxon>
    </lineage>
</organism>
<dbReference type="PaxDb" id="768679-TTX_0416"/>
<dbReference type="InterPro" id="IPR002831">
    <property type="entry name" value="Tscrpt_reg_TrmB_N"/>
</dbReference>
<dbReference type="KEGG" id="ttn:TTX_0416"/>
<dbReference type="Gene3D" id="1.10.10.10">
    <property type="entry name" value="Winged helix-like DNA-binding domain superfamily/Winged helix DNA-binding domain"/>
    <property type="match status" value="1"/>
</dbReference>
<accession>G4RNE3</accession>
<dbReference type="eggNOG" id="arCOG00747">
    <property type="taxonomic scope" value="Archaea"/>
</dbReference>
<dbReference type="Proteomes" id="UP000002654">
    <property type="component" value="Chromosome"/>
</dbReference>
<gene>
    <name evidence="2" type="ordered locus">TTX_0416</name>
</gene>
<dbReference type="HOGENOM" id="CLU_1599107_0_0_2"/>
<reference evidence="2 3" key="1">
    <citation type="journal article" date="2011" name="PLoS ONE">
        <title>The complete genome sequence of Thermoproteus tenax: a physiologically versatile member of the Crenarchaeota.</title>
        <authorList>
            <person name="Siebers B."/>
            <person name="Zaparty M."/>
            <person name="Raddatz G."/>
            <person name="Tjaden B."/>
            <person name="Albers S.V."/>
            <person name="Bell S.D."/>
            <person name="Blombach F."/>
            <person name="Kletzin A."/>
            <person name="Kyrpides N."/>
            <person name="Lanz C."/>
            <person name="Plagens A."/>
            <person name="Rampp M."/>
            <person name="Rosinus A."/>
            <person name="von Jan M."/>
            <person name="Makarova K.S."/>
            <person name="Klenk H.P."/>
            <person name="Schuster S.C."/>
            <person name="Hensel R."/>
        </authorList>
    </citation>
    <scope>NUCLEOTIDE SEQUENCE [LARGE SCALE GENOMIC DNA]</scope>
    <source>
        <strain evidence="3">ATCC 35583 / DSM 2078 / JCM 9277 / NBRC 100435 / Kra 1</strain>
    </source>
</reference>
<name>G4RNE3_THETK</name>
<feature type="domain" description="Transcription regulator TrmB N-terminal" evidence="1">
    <location>
        <begin position="27"/>
        <end position="70"/>
    </location>
</feature>
<keyword evidence="3" id="KW-1185">Reference proteome</keyword>
<evidence type="ECO:0000313" key="3">
    <source>
        <dbReference type="Proteomes" id="UP000002654"/>
    </source>
</evidence>
<dbReference type="InterPro" id="IPR036388">
    <property type="entry name" value="WH-like_DNA-bd_sf"/>
</dbReference>
<dbReference type="AlphaFoldDB" id="G4RNE3"/>
<dbReference type="InterPro" id="IPR036390">
    <property type="entry name" value="WH_DNA-bd_sf"/>
</dbReference>
<sequence>MDFYLSMLNLLELCDFSRDKILRDVMSYIVSRGPATAYKIANDLNYHFSQVYRKVRRLEKYGLIERSNGHRGDLLASTVRGLIVCYYYNCASQELILNKLRKNLNIDKEHLARFLDVYLEYAKGGAPIDELPIMIFYALYKGTPQELLSPLLPSVIRYIKGNIISQ</sequence>
<evidence type="ECO:0000259" key="1">
    <source>
        <dbReference type="Pfam" id="PF01978"/>
    </source>
</evidence>
<evidence type="ECO:0000313" key="2">
    <source>
        <dbReference type="EMBL" id="CCC81087.1"/>
    </source>
</evidence>
<dbReference type="SUPFAM" id="SSF46785">
    <property type="entry name" value="Winged helix' DNA-binding domain"/>
    <property type="match status" value="1"/>
</dbReference>